<reference evidence="1 2" key="1">
    <citation type="submission" date="2019-06" db="EMBL/GenBank/DDBJ databases">
        <title>Genomic Encyclopedia of Type Strains, Phase IV (KMG-V): Genome sequencing to study the core and pangenomes of soil and plant-associated prokaryotes.</title>
        <authorList>
            <person name="Whitman W."/>
        </authorList>
    </citation>
    <scope>NUCLEOTIDE SEQUENCE [LARGE SCALE GENOMIC DNA]</scope>
    <source>
        <strain evidence="1 2">BR 11880</strain>
    </source>
</reference>
<protein>
    <submittedName>
        <fullName evidence="1">Uncharacterized protein</fullName>
    </submittedName>
</protein>
<dbReference type="AlphaFoldDB" id="A0A560EIY8"/>
<sequence>MPTISWGRLLASSVAVIGAIFPNYSTSQEIPQAIPRSCNGFNMISYRYHAICYRNVPDSDIAIGNSFLNEGVNYWSGYIDKVMCAKPYTISPKDRSKINDYVSTISRMDEQNLDAMANCNISLIEKYAIDVKYYIGKIDRILQCANPMTYEGNSGILDQLTDTSGTLGDMGETYGQPLLKSTGKIYDIKRKIDIIDNITDGDYAEAAGKTLGDIASIFVASPFAAAAIAECTTGVGCLGSFATFSAGVYVGDKLGLGFGCFVEDSINWRNDHPNYRYKGQRS</sequence>
<evidence type="ECO:0000313" key="2">
    <source>
        <dbReference type="Proteomes" id="UP000319859"/>
    </source>
</evidence>
<gene>
    <name evidence="1" type="ORF">FBZ89_14218</name>
</gene>
<name>A0A560EIY8_9PROT</name>
<dbReference type="RefSeq" id="WP_145754645.1">
    <property type="nucleotide sequence ID" value="NZ_VITN01000042.1"/>
</dbReference>
<organism evidence="1 2">
    <name type="scientific">Nitrospirillum amazonense</name>
    <dbReference type="NCBI Taxonomy" id="28077"/>
    <lineage>
        <taxon>Bacteria</taxon>
        <taxon>Pseudomonadati</taxon>
        <taxon>Pseudomonadota</taxon>
        <taxon>Alphaproteobacteria</taxon>
        <taxon>Rhodospirillales</taxon>
        <taxon>Azospirillaceae</taxon>
        <taxon>Nitrospirillum</taxon>
    </lineage>
</organism>
<evidence type="ECO:0000313" key="1">
    <source>
        <dbReference type="EMBL" id="TWB09334.1"/>
    </source>
</evidence>
<comment type="caution">
    <text evidence="1">The sequence shown here is derived from an EMBL/GenBank/DDBJ whole genome shotgun (WGS) entry which is preliminary data.</text>
</comment>
<accession>A0A560EIY8</accession>
<dbReference type="Proteomes" id="UP000319859">
    <property type="component" value="Unassembled WGS sequence"/>
</dbReference>
<proteinExistence type="predicted"/>
<dbReference type="EMBL" id="VITN01000042">
    <property type="protein sequence ID" value="TWB09334.1"/>
    <property type="molecule type" value="Genomic_DNA"/>
</dbReference>